<dbReference type="Gene3D" id="3.40.50.10140">
    <property type="entry name" value="Toll/interleukin-1 receptor homology (TIR) domain"/>
    <property type="match status" value="1"/>
</dbReference>
<dbReference type="SUPFAM" id="SSF52058">
    <property type="entry name" value="L domain-like"/>
    <property type="match status" value="1"/>
</dbReference>
<dbReference type="InterPro" id="IPR044974">
    <property type="entry name" value="Disease_R_plants"/>
</dbReference>
<keyword evidence="2" id="KW-0677">Repeat</keyword>
<sequence length="843" mass="95805">MDAGSTYQVFFSFRGKDIRKTFIDHFYTALLHAGIHTFRDDDDGIERGENIELELKKAIEQSRMSAVVLSEGYASSKHKSTSGHFVLPVFYNVDPTRVRNQTGSFAEAFSFSEEKFRKETDDREKQWMEKVEGWRAALKEVAELGGMIQQNQKNGHEAKFIQEIVKAIDGATDVGVMVLYGMGGVGKTTIAKVVYHLNFNRFEGSSYVPNVRETSEQPHGVIRLQKLILFDLIKGNKRRIYSMDEGTSEIRNAICCKRVIVILDDVDHVDQLHALIGKREWLCSGTLQVLGSFLCGKSTDTWESALQKLKAIPDTGIQNILNISYDSMRDDHGRNLFLDIACFFIGKDKGYTIDILDKCDFYSTIGIQNLIDRSLLAIDEHNKLTMHPLLRDMGREIVRRKSPKEPGKRSRIWHHKVAYDILREETIRNFLLLEGFILNLDNLEMDNKTRTTQNSSVEVFGTSLLKRLRLLQLDYVNLTGDFKEFPKRLRWLRWHGFPLKSIPNNLHLWDLVDLDMQNSNLEQLWKGTKLLKSLKFLNLSHSERLTTTPDFSGLCEGCKNLTKLPRQIGVLTSLQKLILSDCSKLDKLPEELGRMKSLKVLCADRIAIKQLNSSPGPGLFHFMESLSLKPIGFSLAFFLSSLSLDLSGNPICSLPERIKCLTMLQTLHLDRCKNLQSLPELPASLVDLLAKHCTSLERIENLPNLLTSLYLEIFGCKELVEIQGSKVPGWFSHQILGSSISFDLPQLRNRKIQGLNLCIVYAFHKSKGYNNAWIDSVGFESLDCEFASASDKMHYAIITNKTKGLKWISSPTFYGLPESDGVMLWKVESTSCTGKKKALHQLM</sequence>
<dbReference type="InterPro" id="IPR011713">
    <property type="entry name" value="Leu-rich_rpt_3"/>
</dbReference>
<dbReference type="InterPro" id="IPR000157">
    <property type="entry name" value="TIR_dom"/>
</dbReference>
<dbReference type="PRINTS" id="PR00364">
    <property type="entry name" value="DISEASERSIST"/>
</dbReference>
<dbReference type="Pfam" id="PF23282">
    <property type="entry name" value="WHD_ROQ1"/>
    <property type="match status" value="1"/>
</dbReference>
<name>A0A7J0F6R4_9ERIC</name>
<evidence type="ECO:0000313" key="5">
    <source>
        <dbReference type="Proteomes" id="UP000585474"/>
    </source>
</evidence>
<keyword evidence="5" id="KW-1185">Reference proteome</keyword>
<accession>A0A7J0F6R4</accession>
<evidence type="ECO:0000259" key="3">
    <source>
        <dbReference type="PROSITE" id="PS50104"/>
    </source>
</evidence>
<protein>
    <submittedName>
        <fullName evidence="4">Disease resistance protein (TIR-NBS-LRR class) family</fullName>
    </submittedName>
</protein>
<dbReference type="GO" id="GO:0007165">
    <property type="term" value="P:signal transduction"/>
    <property type="evidence" value="ECO:0007669"/>
    <property type="project" value="InterPro"/>
</dbReference>
<dbReference type="InterPro" id="IPR032675">
    <property type="entry name" value="LRR_dom_sf"/>
</dbReference>
<dbReference type="GO" id="GO:0043531">
    <property type="term" value="F:ADP binding"/>
    <property type="evidence" value="ECO:0007669"/>
    <property type="project" value="InterPro"/>
</dbReference>
<organism evidence="4 5">
    <name type="scientific">Actinidia rufa</name>
    <dbReference type="NCBI Taxonomy" id="165716"/>
    <lineage>
        <taxon>Eukaryota</taxon>
        <taxon>Viridiplantae</taxon>
        <taxon>Streptophyta</taxon>
        <taxon>Embryophyta</taxon>
        <taxon>Tracheophyta</taxon>
        <taxon>Spermatophyta</taxon>
        <taxon>Magnoliopsida</taxon>
        <taxon>eudicotyledons</taxon>
        <taxon>Gunneridae</taxon>
        <taxon>Pentapetalae</taxon>
        <taxon>asterids</taxon>
        <taxon>Ericales</taxon>
        <taxon>Actinidiaceae</taxon>
        <taxon>Actinidia</taxon>
    </lineage>
</organism>
<feature type="domain" description="TIR" evidence="3">
    <location>
        <begin position="5"/>
        <end position="172"/>
    </location>
</feature>
<dbReference type="InterPro" id="IPR045344">
    <property type="entry name" value="C-JID"/>
</dbReference>
<keyword evidence="1" id="KW-0433">Leucine-rich repeat</keyword>
<dbReference type="GO" id="GO:0006952">
    <property type="term" value="P:defense response"/>
    <property type="evidence" value="ECO:0007669"/>
    <property type="project" value="InterPro"/>
</dbReference>
<dbReference type="GO" id="GO:0061809">
    <property type="term" value="F:NAD+ nucleosidase activity, cyclic ADP-ribose generating"/>
    <property type="evidence" value="ECO:0007669"/>
    <property type="project" value="UniProtKB-EC"/>
</dbReference>
<reference evidence="4 5" key="1">
    <citation type="submission" date="2019-07" db="EMBL/GenBank/DDBJ databases">
        <title>De Novo Assembly of kiwifruit Actinidia rufa.</title>
        <authorList>
            <person name="Sugita-Konishi S."/>
            <person name="Sato K."/>
            <person name="Mori E."/>
            <person name="Abe Y."/>
            <person name="Kisaki G."/>
            <person name="Hamano K."/>
            <person name="Suezawa K."/>
            <person name="Otani M."/>
            <person name="Fukuda T."/>
            <person name="Manabe T."/>
            <person name="Gomi K."/>
            <person name="Tabuchi M."/>
            <person name="Akimitsu K."/>
            <person name="Kataoka I."/>
        </authorList>
    </citation>
    <scope>NUCLEOTIDE SEQUENCE [LARGE SCALE GENOMIC DNA]</scope>
    <source>
        <strain evidence="5">cv. Fuchu</strain>
    </source>
</reference>
<dbReference type="Pfam" id="PF20160">
    <property type="entry name" value="C-JID"/>
    <property type="match status" value="1"/>
</dbReference>
<dbReference type="SMART" id="SM00255">
    <property type="entry name" value="TIR"/>
    <property type="match status" value="1"/>
</dbReference>
<dbReference type="Pfam" id="PF07725">
    <property type="entry name" value="LRR_3"/>
    <property type="match status" value="1"/>
</dbReference>
<dbReference type="InterPro" id="IPR042197">
    <property type="entry name" value="Apaf_helical"/>
</dbReference>
<gene>
    <name evidence="4" type="ORF">Acr_09g0008300</name>
</gene>
<dbReference type="Gene3D" id="3.80.10.10">
    <property type="entry name" value="Ribonuclease Inhibitor"/>
    <property type="match status" value="2"/>
</dbReference>
<dbReference type="SUPFAM" id="SSF52540">
    <property type="entry name" value="P-loop containing nucleoside triphosphate hydrolases"/>
    <property type="match status" value="1"/>
</dbReference>
<dbReference type="InterPro" id="IPR035897">
    <property type="entry name" value="Toll_tir_struct_dom_sf"/>
</dbReference>
<dbReference type="Gene3D" id="3.40.50.300">
    <property type="entry name" value="P-loop containing nucleotide triphosphate hydrolases"/>
    <property type="match status" value="1"/>
</dbReference>
<dbReference type="OrthoDB" id="1357022at2759"/>
<dbReference type="PANTHER" id="PTHR11017">
    <property type="entry name" value="LEUCINE-RICH REPEAT-CONTAINING PROTEIN"/>
    <property type="match status" value="1"/>
</dbReference>
<dbReference type="PROSITE" id="PS50104">
    <property type="entry name" value="TIR"/>
    <property type="match status" value="1"/>
</dbReference>
<dbReference type="InterPro" id="IPR058192">
    <property type="entry name" value="WHD_ROQ1-like"/>
</dbReference>
<evidence type="ECO:0000313" key="4">
    <source>
        <dbReference type="EMBL" id="GFY94384.1"/>
    </source>
</evidence>
<dbReference type="SUPFAM" id="SSF52200">
    <property type="entry name" value="Toll/Interleukin receptor TIR domain"/>
    <property type="match status" value="1"/>
</dbReference>
<dbReference type="Proteomes" id="UP000585474">
    <property type="component" value="Unassembled WGS sequence"/>
</dbReference>
<dbReference type="InterPro" id="IPR027417">
    <property type="entry name" value="P-loop_NTPase"/>
</dbReference>
<dbReference type="Pfam" id="PF01582">
    <property type="entry name" value="TIR"/>
    <property type="match status" value="1"/>
</dbReference>
<dbReference type="EMBL" id="BJWL01000009">
    <property type="protein sequence ID" value="GFY94384.1"/>
    <property type="molecule type" value="Genomic_DNA"/>
</dbReference>
<proteinExistence type="predicted"/>
<comment type="caution">
    <text evidence="4">The sequence shown here is derived from an EMBL/GenBank/DDBJ whole genome shotgun (WGS) entry which is preliminary data.</text>
</comment>
<evidence type="ECO:0000256" key="2">
    <source>
        <dbReference type="ARBA" id="ARBA00022737"/>
    </source>
</evidence>
<dbReference type="AlphaFoldDB" id="A0A7J0F6R4"/>
<dbReference type="Gene3D" id="1.10.8.430">
    <property type="entry name" value="Helical domain of apoptotic protease-activating factors"/>
    <property type="match status" value="1"/>
</dbReference>
<dbReference type="PANTHER" id="PTHR11017:SF271">
    <property type="entry name" value="DISEASE RESISTANCE PROTEIN (TIR-NBS-LRR CLASS) FAMILY"/>
    <property type="match status" value="1"/>
</dbReference>
<evidence type="ECO:0000256" key="1">
    <source>
        <dbReference type="ARBA" id="ARBA00022614"/>
    </source>
</evidence>